<dbReference type="Proteomes" id="UP000242637">
    <property type="component" value="Chromosome 1"/>
</dbReference>
<dbReference type="PROSITE" id="PS51257">
    <property type="entry name" value="PROKAR_LIPOPROTEIN"/>
    <property type="match status" value="1"/>
</dbReference>
<dbReference type="AlphaFoldDB" id="A0A239V6V2"/>
<feature type="compositionally biased region" description="Acidic residues" evidence="1">
    <location>
        <begin position="156"/>
        <end position="174"/>
    </location>
</feature>
<feature type="region of interest" description="Disordered" evidence="1">
    <location>
        <begin position="118"/>
        <end position="175"/>
    </location>
</feature>
<proteinExistence type="predicted"/>
<name>A0A239V6V2_9MICO</name>
<feature type="compositionally biased region" description="Low complexity" evidence="1">
    <location>
        <begin position="146"/>
        <end position="155"/>
    </location>
</feature>
<dbReference type="EMBL" id="LT906453">
    <property type="protein sequence ID" value="SNV18001.1"/>
    <property type="molecule type" value="Genomic_DNA"/>
</dbReference>
<evidence type="ECO:0000313" key="5">
    <source>
        <dbReference type="Proteomes" id="UP000242637"/>
    </source>
</evidence>
<dbReference type="InterPro" id="IPR005183">
    <property type="entry name" value="DUF305_CopM-like"/>
</dbReference>
<protein>
    <submittedName>
        <fullName evidence="4">Uncharacterized protein conserved in bacteria</fullName>
    </submittedName>
</protein>
<evidence type="ECO:0000256" key="2">
    <source>
        <dbReference type="SAM" id="SignalP"/>
    </source>
</evidence>
<dbReference type="KEGG" id="dco:SAMEA4475696_0345"/>
<feature type="compositionally biased region" description="Low complexity" evidence="1">
    <location>
        <begin position="37"/>
        <end position="54"/>
    </location>
</feature>
<dbReference type="Gene3D" id="1.20.1260.10">
    <property type="match status" value="1"/>
</dbReference>
<accession>A0A239V6V2</accession>
<dbReference type="InterPro" id="IPR012347">
    <property type="entry name" value="Ferritin-like"/>
</dbReference>
<evidence type="ECO:0000259" key="3">
    <source>
        <dbReference type="Pfam" id="PF03713"/>
    </source>
</evidence>
<gene>
    <name evidence="4" type="ORF">SAMEA4475696_00345</name>
</gene>
<dbReference type="Pfam" id="PF03713">
    <property type="entry name" value="DUF305"/>
    <property type="match status" value="1"/>
</dbReference>
<dbReference type="GeneID" id="63458639"/>
<organism evidence="4 5">
    <name type="scientific">Dermatophilus congolensis</name>
    <dbReference type="NCBI Taxonomy" id="1863"/>
    <lineage>
        <taxon>Bacteria</taxon>
        <taxon>Bacillati</taxon>
        <taxon>Actinomycetota</taxon>
        <taxon>Actinomycetes</taxon>
        <taxon>Micrococcales</taxon>
        <taxon>Dermatophilaceae</taxon>
        <taxon>Dermatophilus</taxon>
    </lineage>
</organism>
<evidence type="ECO:0000313" key="4">
    <source>
        <dbReference type="EMBL" id="SNV18001.1"/>
    </source>
</evidence>
<feature type="region of interest" description="Disordered" evidence="1">
    <location>
        <begin position="25"/>
        <end position="55"/>
    </location>
</feature>
<dbReference type="OrthoDB" id="26872at2"/>
<reference evidence="4 5" key="1">
    <citation type="submission" date="2017-06" db="EMBL/GenBank/DDBJ databases">
        <authorList>
            <consortium name="Pathogen Informatics"/>
        </authorList>
    </citation>
    <scope>NUCLEOTIDE SEQUENCE [LARGE SCALE GENOMIC DNA]</scope>
    <source>
        <strain evidence="4 5">NCTC13039</strain>
    </source>
</reference>
<evidence type="ECO:0000256" key="1">
    <source>
        <dbReference type="SAM" id="MobiDB-lite"/>
    </source>
</evidence>
<feature type="signal peptide" evidence="2">
    <location>
        <begin position="1"/>
        <end position="19"/>
    </location>
</feature>
<dbReference type="RefSeq" id="WP_084441059.1">
    <property type="nucleotide sequence ID" value="NZ_LT906453.1"/>
</dbReference>
<feature type="chain" id="PRO_5038916430" evidence="2">
    <location>
        <begin position="20"/>
        <end position="251"/>
    </location>
</feature>
<dbReference type="STRING" id="1121387.GCA_000429885_01370"/>
<feature type="domain" description="DUF305" evidence="3">
    <location>
        <begin position="59"/>
        <end position="237"/>
    </location>
</feature>
<sequence>MTHHRFAAAVSLTCALALAGCGKSAPSPSPANTSRPASSHASAATSGAATADSTGDAEDLGYVAATIPLNDEIVEAARLALDPRHRASAKVQAAATQIRRTAEVRAAMLTSWRDEWTQNAEQTAAPTKATDPAKSPGKPSAGRHGAASASSSQLSSDEDMGDEERDGADPDDLEGLAAASGTQFDALWLQHMIDLDTTHIDLAENAAETTENPELREFALQAAKQHTQEVRQLRALLTGGPDDSRGAKGKR</sequence>
<keyword evidence="5" id="KW-1185">Reference proteome</keyword>
<keyword evidence="2" id="KW-0732">Signal</keyword>
<feature type="compositionally biased region" description="Low complexity" evidence="1">
    <location>
        <begin position="123"/>
        <end position="134"/>
    </location>
</feature>